<reference evidence="1 2" key="1">
    <citation type="journal article" date="2024" name="Commun. Biol.">
        <title>Comparative genomic analysis of thermophilic fungi reveals convergent evolutionary adaptations and gene losses.</title>
        <authorList>
            <person name="Steindorff A.S."/>
            <person name="Aguilar-Pontes M.V."/>
            <person name="Robinson A.J."/>
            <person name="Andreopoulos B."/>
            <person name="LaButti K."/>
            <person name="Kuo A."/>
            <person name="Mondo S."/>
            <person name="Riley R."/>
            <person name="Otillar R."/>
            <person name="Haridas S."/>
            <person name="Lipzen A."/>
            <person name="Grimwood J."/>
            <person name="Schmutz J."/>
            <person name="Clum A."/>
            <person name="Reid I.D."/>
            <person name="Moisan M.C."/>
            <person name="Butler G."/>
            <person name="Nguyen T.T.M."/>
            <person name="Dewar K."/>
            <person name="Conant G."/>
            <person name="Drula E."/>
            <person name="Henrissat B."/>
            <person name="Hansel C."/>
            <person name="Singer S."/>
            <person name="Hutchinson M.I."/>
            <person name="de Vries R.P."/>
            <person name="Natvig D.O."/>
            <person name="Powell A.J."/>
            <person name="Tsang A."/>
            <person name="Grigoriev I.V."/>
        </authorList>
    </citation>
    <scope>NUCLEOTIDE SEQUENCE [LARGE SCALE GENOMIC DNA]</scope>
    <source>
        <strain evidence="1 2">CBS 494.80</strain>
    </source>
</reference>
<evidence type="ECO:0000313" key="2">
    <source>
        <dbReference type="Proteomes" id="UP001595075"/>
    </source>
</evidence>
<protein>
    <recommendedName>
        <fullName evidence="3">BTB domain-containing protein</fullName>
    </recommendedName>
</protein>
<gene>
    <name evidence="1" type="ORF">VTL71DRAFT_8123</name>
</gene>
<keyword evidence="2" id="KW-1185">Reference proteome</keyword>
<proteinExistence type="predicted"/>
<evidence type="ECO:0000313" key="1">
    <source>
        <dbReference type="EMBL" id="KAL2074345.1"/>
    </source>
</evidence>
<accession>A0ABR4CWT4</accession>
<dbReference type="Proteomes" id="UP001595075">
    <property type="component" value="Unassembled WGS sequence"/>
</dbReference>
<name>A0ABR4CWT4_9HELO</name>
<sequence length="248" mass="28525">MASPPVIPKKPTAVEFLKLMSGPKVDVIVGEKKKLYRLPKDLLSHYSPYFDRCFGGEFKEAKEKKLELFGGPDQSNSKKAVKLSMAMIAYADRFDMGEFFCQLLYDNVRDAMSNIQRGYDCTHISPKDVEQIYRITRKGNPFRTLVAQGVLSCGGLPGDHIAAQFWYLEEEIPDFAIEMLKQIRLSMPWSGKWIDPFSGTQQTARRLKRMVLLIDLGYIEGCEVEDARFMQSLYLSQRSAKRRKYRPQ</sequence>
<comment type="caution">
    <text evidence="1">The sequence shown here is derived from an EMBL/GenBank/DDBJ whole genome shotgun (WGS) entry which is preliminary data.</text>
</comment>
<organism evidence="1 2">
    <name type="scientific">Oculimacula yallundae</name>
    <dbReference type="NCBI Taxonomy" id="86028"/>
    <lineage>
        <taxon>Eukaryota</taxon>
        <taxon>Fungi</taxon>
        <taxon>Dikarya</taxon>
        <taxon>Ascomycota</taxon>
        <taxon>Pezizomycotina</taxon>
        <taxon>Leotiomycetes</taxon>
        <taxon>Helotiales</taxon>
        <taxon>Ploettnerulaceae</taxon>
        <taxon>Oculimacula</taxon>
    </lineage>
</organism>
<dbReference type="EMBL" id="JAZHXI010000002">
    <property type="protein sequence ID" value="KAL2074345.1"/>
    <property type="molecule type" value="Genomic_DNA"/>
</dbReference>
<evidence type="ECO:0008006" key="3">
    <source>
        <dbReference type="Google" id="ProtNLM"/>
    </source>
</evidence>